<gene>
    <name evidence="2" type="ORF">IAC69_01055</name>
</gene>
<evidence type="ECO:0000256" key="1">
    <source>
        <dbReference type="ARBA" id="ARBA00023125"/>
    </source>
</evidence>
<dbReference type="GO" id="GO:0003677">
    <property type="term" value="F:DNA binding"/>
    <property type="evidence" value="ECO:0007669"/>
    <property type="project" value="UniProtKB-KW"/>
</dbReference>
<comment type="caution">
    <text evidence="2">The sequence shown here is derived from an EMBL/GenBank/DDBJ whole genome shotgun (WGS) entry which is preliminary data.</text>
</comment>
<keyword evidence="1" id="KW-0238">DNA-binding</keyword>
<dbReference type="SUPFAM" id="SSF82607">
    <property type="entry name" value="YbaB-like"/>
    <property type="match status" value="1"/>
</dbReference>
<organism evidence="2 3">
    <name type="scientific">Candidatus Enterousia avistercoris</name>
    <dbReference type="NCBI Taxonomy" id="2840788"/>
    <lineage>
        <taxon>Bacteria</taxon>
        <taxon>Pseudomonadati</taxon>
        <taxon>Pseudomonadota</taxon>
        <taxon>Alphaproteobacteria</taxon>
        <taxon>Candidatus Enterousia</taxon>
    </lineage>
</organism>
<dbReference type="InterPro" id="IPR004401">
    <property type="entry name" value="YbaB/EbfC"/>
</dbReference>
<dbReference type="PANTHER" id="PTHR33449:SF1">
    <property type="entry name" value="NUCLEOID-ASSOCIATED PROTEIN YBAB"/>
    <property type="match status" value="1"/>
</dbReference>
<reference evidence="2" key="2">
    <citation type="journal article" date="2021" name="PeerJ">
        <title>Extensive microbial diversity within the chicken gut microbiome revealed by metagenomics and culture.</title>
        <authorList>
            <person name="Gilroy R."/>
            <person name="Ravi A."/>
            <person name="Getino M."/>
            <person name="Pursley I."/>
            <person name="Horton D.L."/>
            <person name="Alikhan N.F."/>
            <person name="Baker D."/>
            <person name="Gharbi K."/>
            <person name="Hall N."/>
            <person name="Watson M."/>
            <person name="Adriaenssens E.M."/>
            <person name="Foster-Nyarko E."/>
            <person name="Jarju S."/>
            <person name="Secka A."/>
            <person name="Antonio M."/>
            <person name="Oren A."/>
            <person name="Chaudhuri R.R."/>
            <person name="La Ragione R."/>
            <person name="Hildebrand F."/>
            <person name="Pallen M.J."/>
        </authorList>
    </citation>
    <scope>NUCLEOTIDE SEQUENCE</scope>
    <source>
        <strain evidence="2">8207</strain>
    </source>
</reference>
<sequence>MDALMAQASALQDKVAAAQEKLGASHVKGIADSGACIVEMTGKYDLVNITIREDVLSRGAAAVAQLVAMAYNDAKAKADVLIDTVMGAATAGIPMP</sequence>
<dbReference type="AlphaFoldDB" id="A0A9D9DCA0"/>
<evidence type="ECO:0000313" key="2">
    <source>
        <dbReference type="EMBL" id="MBO8425049.1"/>
    </source>
</evidence>
<reference evidence="2" key="1">
    <citation type="submission" date="2020-10" db="EMBL/GenBank/DDBJ databases">
        <authorList>
            <person name="Gilroy R."/>
        </authorList>
    </citation>
    <scope>NUCLEOTIDE SEQUENCE</scope>
    <source>
        <strain evidence="2">8207</strain>
    </source>
</reference>
<protein>
    <submittedName>
        <fullName evidence="2">YbaB/EbfC family nucleoid-associated protein</fullName>
    </submittedName>
</protein>
<dbReference type="PIRSF" id="PIRSF004555">
    <property type="entry name" value="UCP004555"/>
    <property type="match status" value="1"/>
</dbReference>
<dbReference type="Pfam" id="PF02575">
    <property type="entry name" value="YbaB_DNA_bd"/>
    <property type="match status" value="1"/>
</dbReference>
<dbReference type="InterPro" id="IPR036894">
    <property type="entry name" value="YbaB-like_sf"/>
</dbReference>
<evidence type="ECO:0000313" key="3">
    <source>
        <dbReference type="Proteomes" id="UP000823630"/>
    </source>
</evidence>
<name>A0A9D9DCA0_9PROT</name>
<dbReference type="Proteomes" id="UP000823630">
    <property type="component" value="Unassembled WGS sequence"/>
</dbReference>
<dbReference type="Gene3D" id="3.30.1310.10">
    <property type="entry name" value="Nucleoid-associated protein YbaB-like domain"/>
    <property type="match status" value="1"/>
</dbReference>
<dbReference type="EMBL" id="JADINC010000020">
    <property type="protein sequence ID" value="MBO8425049.1"/>
    <property type="molecule type" value="Genomic_DNA"/>
</dbReference>
<dbReference type="PANTHER" id="PTHR33449">
    <property type="entry name" value="NUCLEOID-ASSOCIATED PROTEIN YBAB"/>
    <property type="match status" value="1"/>
</dbReference>
<accession>A0A9D9DCA0</accession>
<proteinExistence type="predicted"/>